<keyword evidence="3" id="KW-1185">Reference proteome</keyword>
<organism evidence="2 3">
    <name type="scientific">Sphaerobolus stellatus (strain SS14)</name>
    <dbReference type="NCBI Taxonomy" id="990650"/>
    <lineage>
        <taxon>Eukaryota</taxon>
        <taxon>Fungi</taxon>
        <taxon>Dikarya</taxon>
        <taxon>Basidiomycota</taxon>
        <taxon>Agaricomycotina</taxon>
        <taxon>Agaricomycetes</taxon>
        <taxon>Phallomycetidae</taxon>
        <taxon>Geastrales</taxon>
        <taxon>Sphaerobolaceae</taxon>
        <taxon>Sphaerobolus</taxon>
    </lineage>
</organism>
<gene>
    <name evidence="2" type="ORF">M422DRAFT_36376</name>
</gene>
<evidence type="ECO:0000313" key="3">
    <source>
        <dbReference type="Proteomes" id="UP000054279"/>
    </source>
</evidence>
<name>A0A0C9TM20_SPHS4</name>
<keyword evidence="1" id="KW-0732">Signal</keyword>
<protein>
    <submittedName>
        <fullName evidence="2">Uncharacterized protein</fullName>
    </submittedName>
</protein>
<dbReference type="HOGENOM" id="CLU_1272979_0_0_1"/>
<dbReference type="AlphaFoldDB" id="A0A0C9TM20"/>
<feature type="chain" id="PRO_5012339252" evidence="1">
    <location>
        <begin position="16"/>
        <end position="255"/>
    </location>
</feature>
<dbReference type="EMBL" id="KN837251">
    <property type="protein sequence ID" value="KIJ30948.1"/>
    <property type="molecule type" value="Genomic_DNA"/>
</dbReference>
<evidence type="ECO:0000313" key="2">
    <source>
        <dbReference type="EMBL" id="KIJ30948.1"/>
    </source>
</evidence>
<feature type="signal peptide" evidence="1">
    <location>
        <begin position="1"/>
        <end position="15"/>
    </location>
</feature>
<accession>A0A0C9TM20</accession>
<dbReference type="Proteomes" id="UP000054279">
    <property type="component" value="Unassembled WGS sequence"/>
</dbReference>
<proteinExistence type="predicted"/>
<sequence length="255" mass="28449">MTLLAFFYFVSVSQLSPLHLFLSMADDPPRKGCPGRPPKKRRLPRDFFMGRLADSNIPIATVTGSLTDKLGVYSSQIPPLTLTETLQLPLTLGQSTALAFHVRPATISNNARGFLSKISRGAPAWKLIAQVRTLDLSCSLVDILWFGHPIDSPYDPRARQFLVMWKDPSELSEEAKEFAKKEKEVVCRWNLYCARIRGYEMPLAHPGATALNPITLEIPPVLDQDEGAQEIIFTNEPSDIPQKGAYCNEKVQLVV</sequence>
<reference evidence="2 3" key="1">
    <citation type="submission" date="2014-06" db="EMBL/GenBank/DDBJ databases">
        <title>Evolutionary Origins and Diversification of the Mycorrhizal Mutualists.</title>
        <authorList>
            <consortium name="DOE Joint Genome Institute"/>
            <consortium name="Mycorrhizal Genomics Consortium"/>
            <person name="Kohler A."/>
            <person name="Kuo A."/>
            <person name="Nagy L.G."/>
            <person name="Floudas D."/>
            <person name="Copeland A."/>
            <person name="Barry K.W."/>
            <person name="Cichocki N."/>
            <person name="Veneault-Fourrey C."/>
            <person name="LaButti K."/>
            <person name="Lindquist E.A."/>
            <person name="Lipzen A."/>
            <person name="Lundell T."/>
            <person name="Morin E."/>
            <person name="Murat C."/>
            <person name="Riley R."/>
            <person name="Ohm R."/>
            <person name="Sun H."/>
            <person name="Tunlid A."/>
            <person name="Henrissat B."/>
            <person name="Grigoriev I.V."/>
            <person name="Hibbett D.S."/>
            <person name="Martin F."/>
        </authorList>
    </citation>
    <scope>NUCLEOTIDE SEQUENCE [LARGE SCALE GENOMIC DNA]</scope>
    <source>
        <strain evidence="2 3">SS14</strain>
    </source>
</reference>
<evidence type="ECO:0000256" key="1">
    <source>
        <dbReference type="SAM" id="SignalP"/>
    </source>
</evidence>